<organism evidence="1">
    <name type="scientific">marine sediment metagenome</name>
    <dbReference type="NCBI Taxonomy" id="412755"/>
    <lineage>
        <taxon>unclassified sequences</taxon>
        <taxon>metagenomes</taxon>
        <taxon>ecological metagenomes</taxon>
    </lineage>
</organism>
<dbReference type="AlphaFoldDB" id="A0A0F9HXF6"/>
<accession>A0A0F9HXF6</accession>
<dbReference type="EMBL" id="LAZR01021122">
    <property type="protein sequence ID" value="KKL86420.1"/>
    <property type="molecule type" value="Genomic_DNA"/>
</dbReference>
<comment type="caution">
    <text evidence="1">The sequence shown here is derived from an EMBL/GenBank/DDBJ whole genome shotgun (WGS) entry which is preliminary data.</text>
</comment>
<sequence>MKVKEFKVNSYITLKLEYDETVIFINKEEFKQCSYILINIQKDKLIDFEEINSIDEANELYFKKNSNFISISPETEFWGHCSNLQVWYENNYDTRILHTNLAFPLLKRLVEVGDFKAKKVFKEEICKRLESGSKKVINFLNEEGYLTYLNHKEVLYALLKTEEAEAIIKIENSINMLKQTEFAILLDLNEAEPEKHFIYIEKNYVRHLNLGRCYSLNTDSLMKCLNHLSYLEYIFLEYSDSSLLDILISMPTLKYINIGGVLQTKKI</sequence>
<proteinExistence type="predicted"/>
<evidence type="ECO:0000313" key="1">
    <source>
        <dbReference type="EMBL" id="KKL86420.1"/>
    </source>
</evidence>
<reference evidence="1" key="1">
    <citation type="journal article" date="2015" name="Nature">
        <title>Complex archaea that bridge the gap between prokaryotes and eukaryotes.</title>
        <authorList>
            <person name="Spang A."/>
            <person name="Saw J.H."/>
            <person name="Jorgensen S.L."/>
            <person name="Zaremba-Niedzwiedzka K."/>
            <person name="Martijn J."/>
            <person name="Lind A.E."/>
            <person name="van Eijk R."/>
            <person name="Schleper C."/>
            <person name="Guy L."/>
            <person name="Ettema T.J."/>
        </authorList>
    </citation>
    <scope>NUCLEOTIDE SEQUENCE</scope>
</reference>
<gene>
    <name evidence="1" type="ORF">LCGC14_1944930</name>
</gene>
<name>A0A0F9HXF6_9ZZZZ</name>
<protein>
    <recommendedName>
        <fullName evidence="2">Leucine-rich repeat domain-containing protein</fullName>
    </recommendedName>
</protein>
<evidence type="ECO:0008006" key="2">
    <source>
        <dbReference type="Google" id="ProtNLM"/>
    </source>
</evidence>